<keyword evidence="8 12" id="KW-0275">Fatty acid biosynthesis</keyword>
<comment type="domain">
    <text evidence="12">The last Arg residue of the ACP-binding site is essential for the weak association between ACP/AcpP and FabH.</text>
</comment>
<dbReference type="EC" id="2.3.1.180" evidence="3 12"/>
<dbReference type="KEGG" id="ptc:phytr_4280"/>
<evidence type="ECO:0000256" key="3">
    <source>
        <dbReference type="ARBA" id="ARBA00012333"/>
    </source>
</evidence>
<comment type="catalytic activity">
    <reaction evidence="11">
        <text>malonyl-[ACP] + acetyl-CoA + H(+) = 3-oxobutanoyl-[ACP] + CO2 + CoA</text>
        <dbReference type="Rhea" id="RHEA:12080"/>
        <dbReference type="Rhea" id="RHEA-COMP:9623"/>
        <dbReference type="Rhea" id="RHEA-COMP:9625"/>
        <dbReference type="ChEBI" id="CHEBI:15378"/>
        <dbReference type="ChEBI" id="CHEBI:16526"/>
        <dbReference type="ChEBI" id="CHEBI:57287"/>
        <dbReference type="ChEBI" id="CHEBI:57288"/>
        <dbReference type="ChEBI" id="CHEBI:78449"/>
        <dbReference type="ChEBI" id="CHEBI:78450"/>
        <dbReference type="EC" id="2.3.1.180"/>
    </reaction>
    <physiologicalReaction direction="left-to-right" evidence="11">
        <dbReference type="Rhea" id="RHEA:12081"/>
    </physiologicalReaction>
</comment>
<evidence type="ECO:0000256" key="10">
    <source>
        <dbReference type="ARBA" id="ARBA00023315"/>
    </source>
</evidence>
<dbReference type="EMBL" id="CP027845">
    <property type="protein sequence ID" value="AVP87378.1"/>
    <property type="molecule type" value="Genomic_DNA"/>
</dbReference>
<sequence>MTLKLLSAGSYLPEKVVSNDDLAKQVDTSDQWIFERTGISQRHVAQAHETCNYMAYEAASKAIANSNLSSQDIDAIIVASTTPDRTFPSIACNLQAALGCNNIPAFDVQAVCTGFIYGLSIASHFVSTGIYKNILVVGSEKMSSIVDWQDRSTCILFGDGAGAAVVTHDHRKLQDSIIHANGSLGDILYTSGGGASCTTPNVVHMQGREVFRHAVNKMCEVSEKILASNNLTINDLDYLIPHQANIRIIDSIRDKLGIEDEKIIKTIQYQANCSAASIPLALEYFLRQPNSKDKLIMTVGFGAGVTWGANLLYT</sequence>
<keyword evidence="5 12" id="KW-0808">Transferase</keyword>
<dbReference type="NCBIfam" id="TIGR00747">
    <property type="entry name" value="fabH"/>
    <property type="match status" value="1"/>
</dbReference>
<evidence type="ECO:0000259" key="14">
    <source>
        <dbReference type="Pfam" id="PF08545"/>
    </source>
</evidence>
<gene>
    <name evidence="12" type="primary">fabH</name>
    <name evidence="15" type="ORF">phytr_4280</name>
</gene>
<proteinExistence type="inferred from homology"/>
<evidence type="ECO:0000256" key="5">
    <source>
        <dbReference type="ARBA" id="ARBA00022679"/>
    </source>
</evidence>
<dbReference type="SUPFAM" id="SSF53901">
    <property type="entry name" value="Thiolase-like"/>
    <property type="match status" value="1"/>
</dbReference>
<evidence type="ECO:0000256" key="4">
    <source>
        <dbReference type="ARBA" id="ARBA00022516"/>
    </source>
</evidence>
<dbReference type="InterPro" id="IPR013751">
    <property type="entry name" value="ACP_syn_III_N"/>
</dbReference>
<organism evidence="15 16">
    <name type="scientific">Candidatus Phycorickettsia trachydisci</name>
    <dbReference type="NCBI Taxonomy" id="2115978"/>
    <lineage>
        <taxon>Bacteria</taxon>
        <taxon>Pseudomonadati</taxon>
        <taxon>Pseudomonadota</taxon>
        <taxon>Alphaproteobacteria</taxon>
        <taxon>Rickettsiales</taxon>
        <taxon>Rickettsiaceae</taxon>
        <taxon>Candidatus Phycorickettsia</taxon>
    </lineage>
</organism>
<dbReference type="InterPro" id="IPR013747">
    <property type="entry name" value="ACP_syn_III_C"/>
</dbReference>
<dbReference type="UniPathway" id="UPA00094"/>
<comment type="subunit">
    <text evidence="12">Homodimer.</text>
</comment>
<dbReference type="OrthoDB" id="9815506at2"/>
<keyword evidence="12" id="KW-0963">Cytoplasm</keyword>
<keyword evidence="9 12" id="KW-0511">Multifunctional enzyme</keyword>
<keyword evidence="16" id="KW-1185">Reference proteome</keyword>
<dbReference type="AlphaFoldDB" id="A0A2P1P7Y4"/>
<dbReference type="NCBIfam" id="NF006829">
    <property type="entry name" value="PRK09352.1"/>
    <property type="match status" value="1"/>
</dbReference>
<feature type="active site" evidence="12">
    <location>
        <position position="112"/>
    </location>
</feature>
<feature type="active site" evidence="12">
    <location>
        <position position="242"/>
    </location>
</feature>
<dbReference type="InterPro" id="IPR004655">
    <property type="entry name" value="FabH"/>
</dbReference>
<name>A0A2P1P7Y4_9RICK</name>
<dbReference type="CDD" id="cd00830">
    <property type="entry name" value="KAS_III"/>
    <property type="match status" value="1"/>
</dbReference>
<evidence type="ECO:0000256" key="9">
    <source>
        <dbReference type="ARBA" id="ARBA00023268"/>
    </source>
</evidence>
<dbReference type="Pfam" id="PF08541">
    <property type="entry name" value="ACP_syn_III_C"/>
    <property type="match status" value="1"/>
</dbReference>
<dbReference type="GO" id="GO:0033818">
    <property type="term" value="F:beta-ketoacyl-acyl-carrier-protein synthase III activity"/>
    <property type="evidence" value="ECO:0007669"/>
    <property type="project" value="UniProtKB-UniRule"/>
</dbReference>
<feature type="region of interest" description="ACP-binding" evidence="12">
    <location>
        <begin position="243"/>
        <end position="247"/>
    </location>
</feature>
<comment type="function">
    <text evidence="12">Catalyzes the condensation reaction of fatty acid synthesis by the addition to an acyl acceptor of two carbons from malonyl-ACP. Catalyzes the first condensation reaction which initiates fatty acid synthesis and may therefore play a role in governing the total rate of fatty acid production. Possesses both acetoacetyl-ACP synthase and acetyl transacylase activities. Its substrate specificity determines the biosynthesis of branched-chain and/or straight-chain of fatty acids.</text>
</comment>
<dbReference type="GO" id="GO:0006633">
    <property type="term" value="P:fatty acid biosynthetic process"/>
    <property type="evidence" value="ECO:0007669"/>
    <property type="project" value="UniProtKB-UniRule"/>
</dbReference>
<keyword evidence="6 12" id="KW-0276">Fatty acid metabolism</keyword>
<evidence type="ECO:0000256" key="12">
    <source>
        <dbReference type="HAMAP-Rule" id="MF_01815"/>
    </source>
</evidence>
<evidence type="ECO:0000256" key="8">
    <source>
        <dbReference type="ARBA" id="ARBA00023160"/>
    </source>
</evidence>
<dbReference type="GO" id="GO:0005737">
    <property type="term" value="C:cytoplasm"/>
    <property type="evidence" value="ECO:0007669"/>
    <property type="project" value="UniProtKB-SubCell"/>
</dbReference>
<evidence type="ECO:0000256" key="1">
    <source>
        <dbReference type="ARBA" id="ARBA00005194"/>
    </source>
</evidence>
<dbReference type="RefSeq" id="WP_106874244.1">
    <property type="nucleotide sequence ID" value="NZ_CP027845.1"/>
</dbReference>
<comment type="pathway">
    <text evidence="1 12">Lipid metabolism; fatty acid biosynthesis.</text>
</comment>
<keyword evidence="7 12" id="KW-0443">Lipid metabolism</keyword>
<evidence type="ECO:0000313" key="15">
    <source>
        <dbReference type="EMBL" id="AVP87378.1"/>
    </source>
</evidence>
<feature type="domain" description="Beta-ketoacyl-[acyl-carrier-protein] synthase III C-terminal" evidence="13">
    <location>
        <begin position="226"/>
        <end position="312"/>
    </location>
</feature>
<keyword evidence="4 12" id="KW-0444">Lipid biosynthesis</keyword>
<feature type="domain" description="Beta-ketoacyl-[acyl-carrier-protein] synthase III N-terminal" evidence="14">
    <location>
        <begin position="106"/>
        <end position="181"/>
    </location>
</feature>
<dbReference type="InterPro" id="IPR016039">
    <property type="entry name" value="Thiolase-like"/>
</dbReference>
<evidence type="ECO:0000313" key="16">
    <source>
        <dbReference type="Proteomes" id="UP000241762"/>
    </source>
</evidence>
<dbReference type="FunFam" id="3.40.47.10:FF:000004">
    <property type="entry name" value="3-oxoacyl-[acyl-carrier-protein] synthase 3"/>
    <property type="match status" value="1"/>
</dbReference>
<evidence type="ECO:0000256" key="6">
    <source>
        <dbReference type="ARBA" id="ARBA00022832"/>
    </source>
</evidence>
<comment type="subcellular location">
    <subcellularLocation>
        <location evidence="12">Cytoplasm</location>
    </subcellularLocation>
</comment>
<keyword evidence="10 12" id="KW-0012">Acyltransferase</keyword>
<protein>
    <recommendedName>
        <fullName evidence="3 12">Beta-ketoacyl-[acyl-carrier-protein] synthase III</fullName>
        <shortName evidence="12">Beta-ketoacyl-ACP synthase III</shortName>
        <shortName evidence="12">KAS III</shortName>
        <ecNumber evidence="3 12">2.3.1.180</ecNumber>
    </recommendedName>
    <alternativeName>
        <fullName evidence="12">3-oxoacyl-[acyl-carrier-protein] synthase 3</fullName>
    </alternativeName>
    <alternativeName>
        <fullName evidence="12">3-oxoacyl-[acyl-carrier-protein] synthase III</fullName>
    </alternativeName>
</protein>
<dbReference type="HAMAP" id="MF_01815">
    <property type="entry name" value="FabH"/>
    <property type="match status" value="1"/>
</dbReference>
<evidence type="ECO:0000256" key="7">
    <source>
        <dbReference type="ARBA" id="ARBA00023098"/>
    </source>
</evidence>
<accession>A0A2P1P7Y4</accession>
<dbReference type="Proteomes" id="UP000241762">
    <property type="component" value="Chromosome"/>
</dbReference>
<evidence type="ECO:0000256" key="2">
    <source>
        <dbReference type="ARBA" id="ARBA00008642"/>
    </source>
</evidence>
<feature type="active site" evidence="12">
    <location>
        <position position="272"/>
    </location>
</feature>
<comment type="similarity">
    <text evidence="2 12">Belongs to the thiolase-like superfamily. FabH family.</text>
</comment>
<evidence type="ECO:0000256" key="11">
    <source>
        <dbReference type="ARBA" id="ARBA00051096"/>
    </source>
</evidence>
<evidence type="ECO:0000259" key="13">
    <source>
        <dbReference type="Pfam" id="PF08541"/>
    </source>
</evidence>
<dbReference type="Gene3D" id="3.40.47.10">
    <property type="match status" value="1"/>
</dbReference>
<reference evidence="15 16" key="1">
    <citation type="submission" date="2018-03" db="EMBL/GenBank/DDBJ databases">
        <title>A gene transfer event suggests a long-term partnership between eustigmatophyte algae and a novel lineage of endosymbiotic bacteria.</title>
        <authorList>
            <person name="Yurchenko T."/>
            <person name="Sevcikova T."/>
            <person name="Pribyl P."/>
            <person name="El Karkouri K."/>
            <person name="Klimes V."/>
            <person name="Amaral R."/>
            <person name="Zbrankova V."/>
            <person name="Kim E."/>
            <person name="Raoult D."/>
            <person name="Santos L.M.A."/>
            <person name="Elias M."/>
        </authorList>
    </citation>
    <scope>NUCLEOTIDE SEQUENCE [LARGE SCALE GENOMIC DNA]</scope>
    <source>
        <strain evidence="15">CCALA 838</strain>
    </source>
</reference>
<dbReference type="PANTHER" id="PTHR43091:SF1">
    <property type="entry name" value="BETA-KETOACYL-[ACYL-CARRIER-PROTEIN] SYNTHASE III, CHLOROPLASTIC"/>
    <property type="match status" value="1"/>
</dbReference>
<dbReference type="PANTHER" id="PTHR43091">
    <property type="entry name" value="3-OXOACYL-[ACYL-CARRIER-PROTEIN] SYNTHASE"/>
    <property type="match status" value="1"/>
</dbReference>
<dbReference type="Pfam" id="PF08545">
    <property type="entry name" value="ACP_syn_III"/>
    <property type="match status" value="1"/>
</dbReference>
<dbReference type="GO" id="GO:0004315">
    <property type="term" value="F:3-oxoacyl-[acyl-carrier-protein] synthase activity"/>
    <property type="evidence" value="ECO:0007669"/>
    <property type="project" value="InterPro"/>
</dbReference>